<accession>A0A1S7SG14</accession>
<name>A0A1S7SG14_AGRTU</name>
<dbReference type="EMBL" id="FBWC01000042">
    <property type="protein sequence ID" value="CUX67927.1"/>
    <property type="molecule type" value="Genomic_DNA"/>
</dbReference>
<dbReference type="Proteomes" id="UP000191897">
    <property type="component" value="Unassembled WGS sequence"/>
</dbReference>
<feature type="region of interest" description="Disordered" evidence="1">
    <location>
        <begin position="1"/>
        <end position="25"/>
    </location>
</feature>
<dbReference type="AlphaFoldDB" id="A0A1S7SG14"/>
<reference evidence="2 3" key="1">
    <citation type="submission" date="2016-01" db="EMBL/GenBank/DDBJ databases">
        <authorList>
            <person name="Oliw E.H."/>
        </authorList>
    </citation>
    <scope>NUCLEOTIDE SEQUENCE [LARGE SCALE GENOMIC DNA]</scope>
    <source>
        <strain evidence="2 3">Kerr 14</strain>
    </source>
</reference>
<evidence type="ECO:0000313" key="3">
    <source>
        <dbReference type="Proteomes" id="UP000191897"/>
    </source>
</evidence>
<dbReference type="RefSeq" id="WP_080868106.1">
    <property type="nucleotide sequence ID" value="NZ_LT009733.1"/>
</dbReference>
<evidence type="ECO:0000313" key="2">
    <source>
        <dbReference type="EMBL" id="CUX67927.1"/>
    </source>
</evidence>
<sequence length="150" mass="15938">MSNATGTGSTHSISKGTTENHFGRSVESQAQITDAEKIATATEAGEILNIYRLEPVAPPHDARWDQAPSLGTVIVAARTAGDARIVAAGAELDFQEIDALPAEDVSTRNASAFRDEKAYTVIEVEHGREGLQRGVLDGDVPVDTIRPTQV</sequence>
<evidence type="ECO:0000256" key="1">
    <source>
        <dbReference type="SAM" id="MobiDB-lite"/>
    </source>
</evidence>
<proteinExistence type="predicted"/>
<protein>
    <submittedName>
        <fullName evidence="2">Uncharacterized protein</fullName>
    </submittedName>
</protein>
<gene>
    <name evidence="2" type="ORF">AGR4C_pb30036</name>
</gene>
<organism evidence="2 3">
    <name type="scientific">Agrobacterium tumefaciens str. Kerr 14</name>
    <dbReference type="NCBI Taxonomy" id="1183424"/>
    <lineage>
        <taxon>Bacteria</taxon>
        <taxon>Pseudomonadati</taxon>
        <taxon>Pseudomonadota</taxon>
        <taxon>Alphaproteobacteria</taxon>
        <taxon>Hyphomicrobiales</taxon>
        <taxon>Rhizobiaceae</taxon>
        <taxon>Rhizobium/Agrobacterium group</taxon>
        <taxon>Agrobacterium</taxon>
        <taxon>Agrobacterium tumefaciens complex</taxon>
    </lineage>
</organism>